<gene>
    <name evidence="2" type="ORF">AUEXF2481DRAFT_9383</name>
</gene>
<evidence type="ECO:0000259" key="1">
    <source>
        <dbReference type="Pfam" id="PF21986"/>
    </source>
</evidence>
<evidence type="ECO:0000313" key="3">
    <source>
        <dbReference type="Proteomes" id="UP000030641"/>
    </source>
</evidence>
<dbReference type="HOGENOM" id="CLU_125594_0_0_1"/>
<protein>
    <recommendedName>
        <fullName evidence="1">Allophanate hydrolase C-terminal domain-containing protein</fullName>
    </recommendedName>
</protein>
<dbReference type="RefSeq" id="XP_013338947.1">
    <property type="nucleotide sequence ID" value="XM_013483493.1"/>
</dbReference>
<name>A0A074YUG5_AURSE</name>
<proteinExistence type="predicted"/>
<dbReference type="GeneID" id="25372330"/>
<organism evidence="2 3">
    <name type="scientific">Aureobasidium subglaciale (strain EXF-2481)</name>
    <name type="common">Aureobasidium pullulans var. subglaciale</name>
    <dbReference type="NCBI Taxonomy" id="1043005"/>
    <lineage>
        <taxon>Eukaryota</taxon>
        <taxon>Fungi</taxon>
        <taxon>Dikarya</taxon>
        <taxon>Ascomycota</taxon>
        <taxon>Pezizomycotina</taxon>
        <taxon>Dothideomycetes</taxon>
        <taxon>Dothideomycetidae</taxon>
        <taxon>Dothideales</taxon>
        <taxon>Saccotheciaceae</taxon>
        <taxon>Aureobasidium</taxon>
    </lineage>
</organism>
<reference evidence="2 3" key="1">
    <citation type="journal article" date="2014" name="BMC Genomics">
        <title>Genome sequencing of four Aureobasidium pullulans varieties: biotechnological potential, stress tolerance, and description of new species.</title>
        <authorList>
            <person name="Gostin Ar C."/>
            <person name="Ohm R.A."/>
            <person name="Kogej T."/>
            <person name="Sonjak S."/>
            <person name="Turk M."/>
            <person name="Zajc J."/>
            <person name="Zalar P."/>
            <person name="Grube M."/>
            <person name="Sun H."/>
            <person name="Han J."/>
            <person name="Sharma A."/>
            <person name="Chiniquy J."/>
            <person name="Ngan C.Y."/>
            <person name="Lipzen A."/>
            <person name="Barry K."/>
            <person name="Grigoriev I.V."/>
            <person name="Gunde-Cimerman N."/>
        </authorList>
    </citation>
    <scope>NUCLEOTIDE SEQUENCE [LARGE SCALE GENOMIC DNA]</scope>
    <source>
        <strain evidence="2 3">EXF-2481</strain>
    </source>
</reference>
<dbReference type="Gene3D" id="3.10.490.10">
    <property type="entry name" value="Gamma-glutamyl cyclotransferase-like"/>
    <property type="match status" value="1"/>
</dbReference>
<dbReference type="STRING" id="1043005.A0A074YUG5"/>
<evidence type="ECO:0000313" key="2">
    <source>
        <dbReference type="EMBL" id="KEQ90476.1"/>
    </source>
</evidence>
<feature type="domain" description="Allophanate hydrolase C-terminal" evidence="1">
    <location>
        <begin position="1"/>
        <end position="123"/>
    </location>
</feature>
<accession>A0A074YUG5</accession>
<dbReference type="OMA" id="ICEPYAM"/>
<dbReference type="AlphaFoldDB" id="A0A074YUG5"/>
<sequence>MEVAVVGTHLSGFPLNQDITCLNATFKQSTTTSPNYRLFELQGTIPAKPGLMRVSDGGARIEIEIWAVPIAAIGTFLSTVPSPLGLGTIEIYGGRWVKGFICEPYGLEGAKDITEYGGWRKFKERS</sequence>
<dbReference type="Pfam" id="PF21986">
    <property type="entry name" value="AH_C"/>
    <property type="match status" value="1"/>
</dbReference>
<dbReference type="EMBL" id="KL584790">
    <property type="protein sequence ID" value="KEQ90476.1"/>
    <property type="molecule type" value="Genomic_DNA"/>
</dbReference>
<dbReference type="InterPro" id="IPR053844">
    <property type="entry name" value="AH_C"/>
</dbReference>
<dbReference type="InParanoid" id="A0A074YUG5"/>
<dbReference type="OrthoDB" id="196847at2759"/>
<dbReference type="Proteomes" id="UP000030641">
    <property type="component" value="Unassembled WGS sequence"/>
</dbReference>
<keyword evidence="3" id="KW-1185">Reference proteome</keyword>